<evidence type="ECO:0000313" key="3">
    <source>
        <dbReference type="EnsemblPlants" id="PNT60903"/>
    </source>
</evidence>
<dbReference type="OrthoDB" id="688827at2759"/>
<protein>
    <recommendedName>
        <fullName evidence="5">DUF4283 domain-containing protein</fullName>
    </recommendedName>
</protein>
<evidence type="ECO:0000256" key="1">
    <source>
        <dbReference type="SAM" id="MobiDB-lite"/>
    </source>
</evidence>
<dbReference type="EnsemblPlants" id="PNT60903">
    <property type="protein sequence ID" value="PNT60903"/>
    <property type="gene ID" value="BRADI_5g07771v3"/>
</dbReference>
<dbReference type="Proteomes" id="UP000008810">
    <property type="component" value="Chromosome 5"/>
</dbReference>
<feature type="compositionally biased region" description="Basic and acidic residues" evidence="1">
    <location>
        <begin position="265"/>
        <end position="282"/>
    </location>
</feature>
<sequence length="445" mass="48931">MAQQGLGAPDTRPDEDTCIIPFSFNIDNKWETTAAIAWPINAPRRLEAINVDRAICAEFCLSHADFLVKFVHKAHYDEVLQKGRVSARGTAVQIRLYRPLEHAFVAAMAFRAWTANPSKIPKVVSLTFMGRSLNERASEILVTDYRPSGVKPGTTFRVIVHLDTVEDYTTAPLGYERHAGTPPLFKPRVNTFKCTLGQIDEVPSANDAAKETRDDADSRNRRHSNRGNDHPRQAPRRRDDDEDDHRGRESPRRPWHGSGDNLLIVRRERTRSPKRWDAESSHHGRRRDADDTDEPRASDALGRQAKEIQAGLRAHAANKGSEELQGLLDRARHYLLRAEAAMASLGLASHATVTRPGSPAAATTMPARPTLPSPPCRNEARFVSVEPAPASPPIVAPAAMDLSAVFAGMELATRAAASPMMLPSCSAEDAPPQHDPSLHCGCAGY</sequence>
<dbReference type="FunCoup" id="A0A2K2CFU5">
    <property type="interactions" value="331"/>
</dbReference>
<proteinExistence type="predicted"/>
<feature type="compositionally biased region" description="Basic and acidic residues" evidence="1">
    <location>
        <begin position="226"/>
        <end position="252"/>
    </location>
</feature>
<reference evidence="2" key="2">
    <citation type="submission" date="2017-06" db="EMBL/GenBank/DDBJ databases">
        <title>WGS assembly of Brachypodium distachyon.</title>
        <authorList>
            <consortium name="The International Brachypodium Initiative"/>
            <person name="Lucas S."/>
            <person name="Harmon-Smith M."/>
            <person name="Lail K."/>
            <person name="Tice H."/>
            <person name="Grimwood J."/>
            <person name="Bruce D."/>
            <person name="Barry K."/>
            <person name="Shu S."/>
            <person name="Lindquist E."/>
            <person name="Wang M."/>
            <person name="Pitluck S."/>
            <person name="Vogel J.P."/>
            <person name="Garvin D.F."/>
            <person name="Mockler T.C."/>
            <person name="Schmutz J."/>
            <person name="Rokhsar D."/>
            <person name="Bevan M.W."/>
        </authorList>
    </citation>
    <scope>NUCLEOTIDE SEQUENCE</scope>
    <source>
        <strain evidence="2">Bd21</strain>
    </source>
</reference>
<dbReference type="AlphaFoldDB" id="A0A2K2CFU5"/>
<reference evidence="3" key="3">
    <citation type="submission" date="2018-08" db="UniProtKB">
        <authorList>
            <consortium name="EnsemblPlants"/>
        </authorList>
    </citation>
    <scope>IDENTIFICATION</scope>
    <source>
        <strain evidence="3">cv. Bd21</strain>
    </source>
</reference>
<organism evidence="2">
    <name type="scientific">Brachypodium distachyon</name>
    <name type="common">Purple false brome</name>
    <name type="synonym">Trachynia distachya</name>
    <dbReference type="NCBI Taxonomy" id="15368"/>
    <lineage>
        <taxon>Eukaryota</taxon>
        <taxon>Viridiplantae</taxon>
        <taxon>Streptophyta</taxon>
        <taxon>Embryophyta</taxon>
        <taxon>Tracheophyta</taxon>
        <taxon>Spermatophyta</taxon>
        <taxon>Magnoliopsida</taxon>
        <taxon>Liliopsida</taxon>
        <taxon>Poales</taxon>
        <taxon>Poaceae</taxon>
        <taxon>BOP clade</taxon>
        <taxon>Pooideae</taxon>
        <taxon>Stipodae</taxon>
        <taxon>Brachypodieae</taxon>
        <taxon>Brachypodium</taxon>
    </lineage>
</organism>
<keyword evidence="4" id="KW-1185">Reference proteome</keyword>
<dbReference type="InParanoid" id="A0A2K2CFU5"/>
<evidence type="ECO:0008006" key="5">
    <source>
        <dbReference type="Google" id="ProtNLM"/>
    </source>
</evidence>
<feature type="region of interest" description="Disordered" evidence="1">
    <location>
        <begin position="203"/>
        <end position="301"/>
    </location>
</feature>
<dbReference type="EMBL" id="CM000884">
    <property type="protein sequence ID" value="PNT60903.1"/>
    <property type="molecule type" value="Genomic_DNA"/>
</dbReference>
<feature type="compositionally biased region" description="Low complexity" evidence="1">
    <location>
        <begin position="359"/>
        <end position="368"/>
    </location>
</feature>
<dbReference type="PANTHER" id="PTHR33087:SF21">
    <property type="entry name" value="OS03G0782100 PROTEIN"/>
    <property type="match status" value="1"/>
</dbReference>
<dbReference type="Gramene" id="PNT60903">
    <property type="protein sequence ID" value="PNT60903"/>
    <property type="gene ID" value="BRADI_5g07771v3"/>
</dbReference>
<evidence type="ECO:0000313" key="2">
    <source>
        <dbReference type="EMBL" id="PNT60903.1"/>
    </source>
</evidence>
<name>A0A2K2CFU5_BRADI</name>
<dbReference type="STRING" id="15368.A0A2K2CFU5"/>
<accession>A0A2K2CFU5</accession>
<feature type="region of interest" description="Disordered" evidence="1">
    <location>
        <begin position="356"/>
        <end position="375"/>
    </location>
</feature>
<gene>
    <name evidence="2" type="ORF">BRADI_5g07771v3</name>
</gene>
<reference evidence="2 3" key="1">
    <citation type="journal article" date="2010" name="Nature">
        <title>Genome sequencing and analysis of the model grass Brachypodium distachyon.</title>
        <authorList>
            <consortium name="International Brachypodium Initiative"/>
        </authorList>
    </citation>
    <scope>NUCLEOTIDE SEQUENCE [LARGE SCALE GENOMIC DNA]</scope>
    <source>
        <strain evidence="2 3">Bd21</strain>
    </source>
</reference>
<dbReference type="InterPro" id="IPR053253">
    <property type="entry name" value="Sex_diff_modulator"/>
</dbReference>
<evidence type="ECO:0000313" key="4">
    <source>
        <dbReference type="Proteomes" id="UP000008810"/>
    </source>
</evidence>
<feature type="compositionally biased region" description="Basic and acidic residues" evidence="1">
    <location>
        <begin position="208"/>
        <end position="219"/>
    </location>
</feature>
<dbReference type="PANTHER" id="PTHR33087">
    <property type="entry name" value="OS07G0539200 PROTEIN"/>
    <property type="match status" value="1"/>
</dbReference>